<feature type="binding site" evidence="3">
    <location>
        <position position="106"/>
    </location>
    <ligand>
        <name>substrate</name>
    </ligand>
</feature>
<evidence type="ECO:0000256" key="2">
    <source>
        <dbReference type="PIRSR" id="PIRSR605511-1"/>
    </source>
</evidence>
<comment type="cofactor">
    <cofactor evidence="3">
        <name>Zn(2+)</name>
        <dbReference type="ChEBI" id="CHEBI:29105"/>
    </cofactor>
    <text evidence="3">Binds 1 divalent metal cation per subunit.</text>
</comment>
<dbReference type="GO" id="GO:0004341">
    <property type="term" value="F:gluconolactonase activity"/>
    <property type="evidence" value="ECO:0007669"/>
    <property type="project" value="TreeGrafter"/>
</dbReference>
<keyword evidence="3" id="KW-0862">Zinc</keyword>
<sequence>MTSELAPEPSGKALPAPACTLGEGPTYDRHTDTAWWFDITGRKLFEYRMEAGQLSTHHLPVMASVLARVDGERQVLATESGLMLRMTHNGALSMLMPIEYDDKLTRSNDGRVHACGALWVGTMGKNGEHEAGAIYHVFKGKLTRIYDKISIPNAISFSPDGAIAYFTDTETLKLMRVQIDPKTALPLGEPKLFHHLAHGDGWPDGAVVDANGVLWNARWGGGAVDAYSPDGRRILSLDVPARQSSCPAFVGRNADRLLVTSALQGLDADARKADPEAGLTFLLDHAVQGRFEPDFYLV</sequence>
<name>A0A317PN04_9HYPH</name>
<dbReference type="EMBL" id="QGTR01000002">
    <property type="protein sequence ID" value="PWW01631.1"/>
    <property type="molecule type" value="Genomic_DNA"/>
</dbReference>
<feature type="domain" description="SMP-30/Gluconolactonase/LRE-like region" evidence="4">
    <location>
        <begin position="21"/>
        <end position="262"/>
    </location>
</feature>
<dbReference type="SUPFAM" id="SSF63829">
    <property type="entry name" value="Calcium-dependent phosphotriesterase"/>
    <property type="match status" value="1"/>
</dbReference>
<comment type="similarity">
    <text evidence="1">Belongs to the SMP-30/CGR1 family.</text>
</comment>
<reference evidence="5 6" key="1">
    <citation type="submission" date="2018-05" db="EMBL/GenBank/DDBJ databases">
        <title>Genomic Encyclopedia of Type Strains, Phase IV (KMG-IV): sequencing the most valuable type-strain genomes for metagenomic binning, comparative biology and taxonomic classification.</title>
        <authorList>
            <person name="Goeker M."/>
        </authorList>
    </citation>
    <scope>NUCLEOTIDE SEQUENCE [LARGE SCALE GENOMIC DNA]</scope>
    <source>
        <strain evidence="5 6">DSM 16791</strain>
    </source>
</reference>
<feature type="binding site" evidence="3">
    <location>
        <position position="153"/>
    </location>
    <ligand>
        <name>a divalent metal cation</name>
        <dbReference type="ChEBI" id="CHEBI:60240"/>
    </ligand>
</feature>
<evidence type="ECO:0000313" key="5">
    <source>
        <dbReference type="EMBL" id="PWW01631.1"/>
    </source>
</evidence>
<dbReference type="Pfam" id="PF08450">
    <property type="entry name" value="SGL"/>
    <property type="match status" value="1"/>
</dbReference>
<dbReference type="InterPro" id="IPR011042">
    <property type="entry name" value="6-blade_b-propeller_TolB-like"/>
</dbReference>
<dbReference type="RefSeq" id="WP_110031418.1">
    <property type="nucleotide sequence ID" value="NZ_QGTR01000002.1"/>
</dbReference>
<evidence type="ECO:0000313" key="6">
    <source>
        <dbReference type="Proteomes" id="UP000246352"/>
    </source>
</evidence>
<evidence type="ECO:0000259" key="4">
    <source>
        <dbReference type="Pfam" id="PF08450"/>
    </source>
</evidence>
<comment type="caution">
    <text evidence="5">The sequence shown here is derived from an EMBL/GenBank/DDBJ whole genome shotgun (WGS) entry which is preliminary data.</text>
</comment>
<dbReference type="Gene3D" id="2.120.10.30">
    <property type="entry name" value="TolB, C-terminal domain"/>
    <property type="match status" value="1"/>
</dbReference>
<dbReference type="InterPro" id="IPR005511">
    <property type="entry name" value="SMP-30"/>
</dbReference>
<feature type="binding site" evidence="3">
    <location>
        <position position="204"/>
    </location>
    <ligand>
        <name>a divalent metal cation</name>
        <dbReference type="ChEBI" id="CHEBI:60240"/>
    </ligand>
</feature>
<protein>
    <submittedName>
        <fullName evidence="5">Sugar lactone lactonase YvrE</fullName>
    </submittedName>
</protein>
<dbReference type="OrthoDB" id="2633250at2"/>
<evidence type="ECO:0000256" key="1">
    <source>
        <dbReference type="ARBA" id="ARBA00008853"/>
    </source>
</evidence>
<feature type="binding site" evidence="3">
    <location>
        <position position="108"/>
    </location>
    <ligand>
        <name>substrate</name>
    </ligand>
</feature>
<dbReference type="PANTHER" id="PTHR10907">
    <property type="entry name" value="REGUCALCIN"/>
    <property type="match status" value="1"/>
</dbReference>
<dbReference type="GO" id="GO:0005509">
    <property type="term" value="F:calcium ion binding"/>
    <property type="evidence" value="ECO:0007669"/>
    <property type="project" value="TreeGrafter"/>
</dbReference>
<dbReference type="InterPro" id="IPR013658">
    <property type="entry name" value="SGL"/>
</dbReference>
<organism evidence="5 6">
    <name type="scientific">Hoeflea marina</name>
    <dbReference type="NCBI Taxonomy" id="274592"/>
    <lineage>
        <taxon>Bacteria</taxon>
        <taxon>Pseudomonadati</taxon>
        <taxon>Pseudomonadota</taxon>
        <taxon>Alphaproteobacteria</taxon>
        <taxon>Hyphomicrobiales</taxon>
        <taxon>Rhizobiaceae</taxon>
        <taxon>Hoeflea</taxon>
    </lineage>
</organism>
<feature type="binding site" evidence="3">
    <location>
        <position position="23"/>
    </location>
    <ligand>
        <name>a divalent metal cation</name>
        <dbReference type="ChEBI" id="CHEBI:60240"/>
    </ligand>
</feature>
<gene>
    <name evidence="5" type="ORF">DFR52_102294</name>
</gene>
<dbReference type="Proteomes" id="UP000246352">
    <property type="component" value="Unassembled WGS sequence"/>
</dbReference>
<dbReference type="PRINTS" id="PR01790">
    <property type="entry name" value="SMP30FAMILY"/>
</dbReference>
<dbReference type="GO" id="GO:0019853">
    <property type="term" value="P:L-ascorbic acid biosynthetic process"/>
    <property type="evidence" value="ECO:0007669"/>
    <property type="project" value="TreeGrafter"/>
</dbReference>
<dbReference type="AlphaFoldDB" id="A0A317PN04"/>
<feature type="active site" description="Proton donor/acceptor" evidence="2">
    <location>
        <position position="204"/>
    </location>
</feature>
<proteinExistence type="inferred from homology"/>
<keyword evidence="3" id="KW-0479">Metal-binding</keyword>
<accession>A0A317PN04</accession>
<evidence type="ECO:0000256" key="3">
    <source>
        <dbReference type="PIRSR" id="PIRSR605511-2"/>
    </source>
</evidence>
<keyword evidence="6" id="KW-1185">Reference proteome</keyword>
<dbReference type="PANTHER" id="PTHR10907:SF47">
    <property type="entry name" value="REGUCALCIN"/>
    <property type="match status" value="1"/>
</dbReference>